<feature type="region of interest" description="Disordered" evidence="6">
    <location>
        <begin position="1"/>
        <end position="79"/>
    </location>
</feature>
<dbReference type="InterPro" id="IPR054708">
    <property type="entry name" value="MTPAP-like_central"/>
</dbReference>
<feature type="compositionally biased region" description="Basic residues" evidence="6">
    <location>
        <begin position="24"/>
        <end position="34"/>
    </location>
</feature>
<gene>
    <name evidence="9" type="ORF">L596_028382</name>
</gene>
<keyword evidence="5" id="KW-0460">Magnesium</keyword>
<dbReference type="Proteomes" id="UP000298663">
    <property type="component" value="Unassembled WGS sequence"/>
</dbReference>
<comment type="cofactor">
    <cofactor evidence="2">
        <name>Mg(2+)</name>
        <dbReference type="ChEBI" id="CHEBI:18420"/>
    </cofactor>
</comment>
<evidence type="ECO:0000256" key="4">
    <source>
        <dbReference type="ARBA" id="ARBA00022723"/>
    </source>
</evidence>
<dbReference type="CDD" id="cd05402">
    <property type="entry name" value="NT_PAP_TUTase"/>
    <property type="match status" value="1"/>
</dbReference>
<keyword evidence="4" id="KW-0479">Metal-binding</keyword>
<comment type="cofactor">
    <cofactor evidence="1">
        <name>Mn(2+)</name>
        <dbReference type="ChEBI" id="CHEBI:29035"/>
    </cofactor>
</comment>
<proteinExistence type="predicted"/>
<reference evidence="9 10" key="2">
    <citation type="journal article" date="2019" name="G3 (Bethesda)">
        <title>Hybrid Assembly of the Genome of the Entomopathogenic Nematode Steinernema carpocapsae Identifies the X-Chromosome.</title>
        <authorList>
            <person name="Serra L."/>
            <person name="Macchietto M."/>
            <person name="Macias-Munoz A."/>
            <person name="McGill C.J."/>
            <person name="Rodriguez I.M."/>
            <person name="Rodriguez B."/>
            <person name="Murad R."/>
            <person name="Mortazavi A."/>
        </authorList>
    </citation>
    <scope>NUCLEOTIDE SEQUENCE [LARGE SCALE GENOMIC DNA]</scope>
    <source>
        <strain evidence="9 10">ALL</strain>
    </source>
</reference>
<evidence type="ECO:0000256" key="3">
    <source>
        <dbReference type="ARBA" id="ARBA00022679"/>
    </source>
</evidence>
<dbReference type="EMBL" id="AZBU02000011">
    <property type="protein sequence ID" value="TKR61249.1"/>
    <property type="molecule type" value="Genomic_DNA"/>
</dbReference>
<dbReference type="InterPro" id="IPR002058">
    <property type="entry name" value="PAP_assoc"/>
</dbReference>
<organism evidence="9 10">
    <name type="scientific">Steinernema carpocapsae</name>
    <name type="common">Entomopathogenic nematode</name>
    <dbReference type="NCBI Taxonomy" id="34508"/>
    <lineage>
        <taxon>Eukaryota</taxon>
        <taxon>Metazoa</taxon>
        <taxon>Ecdysozoa</taxon>
        <taxon>Nematoda</taxon>
        <taxon>Chromadorea</taxon>
        <taxon>Rhabditida</taxon>
        <taxon>Tylenchina</taxon>
        <taxon>Panagrolaimomorpha</taxon>
        <taxon>Strongyloidoidea</taxon>
        <taxon>Steinernematidae</taxon>
        <taxon>Steinernema</taxon>
    </lineage>
</organism>
<protein>
    <submittedName>
        <fullName evidence="9">Uncharacterized protein</fullName>
    </submittedName>
</protein>
<dbReference type="PANTHER" id="PTHR12271">
    <property type="entry name" value="POLY A POLYMERASE CID PAP -RELATED"/>
    <property type="match status" value="1"/>
</dbReference>
<reference evidence="9 10" key="1">
    <citation type="journal article" date="2015" name="Genome Biol.">
        <title>Comparative genomics of Steinernema reveals deeply conserved gene regulatory networks.</title>
        <authorList>
            <person name="Dillman A.R."/>
            <person name="Macchietto M."/>
            <person name="Porter C.F."/>
            <person name="Rogers A."/>
            <person name="Williams B."/>
            <person name="Antoshechkin I."/>
            <person name="Lee M.M."/>
            <person name="Goodwin Z."/>
            <person name="Lu X."/>
            <person name="Lewis E.E."/>
            <person name="Goodrich-Blair H."/>
            <person name="Stock S.P."/>
            <person name="Adams B.J."/>
            <person name="Sternberg P.W."/>
            <person name="Mortazavi A."/>
        </authorList>
    </citation>
    <scope>NUCLEOTIDE SEQUENCE [LARGE SCALE GENOMIC DNA]</scope>
    <source>
        <strain evidence="9 10">ALL</strain>
    </source>
</reference>
<accession>A0A4U5LYC5</accession>
<evidence type="ECO:0000256" key="1">
    <source>
        <dbReference type="ARBA" id="ARBA00001936"/>
    </source>
</evidence>
<dbReference type="Pfam" id="PF03828">
    <property type="entry name" value="PAP_assoc"/>
    <property type="match status" value="1"/>
</dbReference>
<dbReference type="GO" id="GO:1990817">
    <property type="term" value="F:poly(A) RNA polymerase activity"/>
    <property type="evidence" value="ECO:0007669"/>
    <property type="project" value="UniProtKB-ARBA"/>
</dbReference>
<dbReference type="GO" id="GO:0031123">
    <property type="term" value="P:RNA 3'-end processing"/>
    <property type="evidence" value="ECO:0007669"/>
    <property type="project" value="TreeGrafter"/>
</dbReference>
<evidence type="ECO:0000259" key="8">
    <source>
        <dbReference type="Pfam" id="PF22600"/>
    </source>
</evidence>
<keyword evidence="10" id="KW-1185">Reference proteome</keyword>
<name>A0A4U5LYC5_STECR</name>
<evidence type="ECO:0000259" key="7">
    <source>
        <dbReference type="Pfam" id="PF03828"/>
    </source>
</evidence>
<evidence type="ECO:0000256" key="6">
    <source>
        <dbReference type="SAM" id="MobiDB-lite"/>
    </source>
</evidence>
<dbReference type="Gene3D" id="1.10.1410.10">
    <property type="match status" value="1"/>
</dbReference>
<evidence type="ECO:0000313" key="9">
    <source>
        <dbReference type="EMBL" id="TKR61249.1"/>
    </source>
</evidence>
<dbReference type="STRING" id="34508.A0A4U5LYC5"/>
<keyword evidence="3" id="KW-0808">Transferase</keyword>
<evidence type="ECO:0000256" key="2">
    <source>
        <dbReference type="ARBA" id="ARBA00001946"/>
    </source>
</evidence>
<feature type="domain" description="PAP-associated" evidence="7">
    <location>
        <begin position="420"/>
        <end position="471"/>
    </location>
</feature>
<feature type="domain" description="Poly(A) RNA polymerase mitochondrial-like central palm" evidence="8">
    <location>
        <begin position="169"/>
        <end position="331"/>
    </location>
</feature>
<dbReference type="OrthoDB" id="2274644at2759"/>
<evidence type="ECO:0000313" key="10">
    <source>
        <dbReference type="Proteomes" id="UP000298663"/>
    </source>
</evidence>
<comment type="caution">
    <text evidence="9">The sequence shown here is derived from an EMBL/GenBank/DDBJ whole genome shotgun (WGS) entry which is preliminary data.</text>
</comment>
<dbReference type="Gene3D" id="3.30.460.10">
    <property type="entry name" value="Beta Polymerase, domain 2"/>
    <property type="match status" value="1"/>
</dbReference>
<dbReference type="GO" id="GO:0046872">
    <property type="term" value="F:metal ion binding"/>
    <property type="evidence" value="ECO:0007669"/>
    <property type="project" value="UniProtKB-KW"/>
</dbReference>
<sequence length="514" mass="58743">MLGFLDSEAEVSSNDSDSHEPRAKKLKRSKKVKKSEKQRICDDDEEDDDIIFIPTPDKTPAAPARATESPAPASETPVPAAEAIVEPGAKSDSEESYISIIEEPEVQVFGFATNYSFEPEEDTAINMEYQNARKKLFPELGVTTVVGFLPAYDRIKVYRQRYQKAFRNFDKRIWEHYQNNSQNDQTFAWKMRARRMIHEIIQQSYPSSQLVVVGSTLNGCGSFNSDLDMCLCVQDVQGRYDGGRRFDQTVESIHFEITARWKCAGIKVLSQVVRTFARARPPFMKDIELIRAKVPILKFYMNGPYEELEIDLNCNNIAGIYNTHLMHHYSRIDDRFGALCLLIKHWAINNDIQDAMTGTFNSYSLILMVLHFLQSACSPPVLPNLQDLFPEKFNGGSPLEELQLFEDLPSWPRNQVNEQSIGELLIGFFEYYSEFDFENIGISINRGDTFMRTDLPLQNERYKLYVEEPFDGLNTARCVTKDSNFSKILNAFARARNAYLDERVGPPSLEAVGI</sequence>
<evidence type="ECO:0000256" key="5">
    <source>
        <dbReference type="ARBA" id="ARBA00022842"/>
    </source>
</evidence>
<dbReference type="InterPro" id="IPR043519">
    <property type="entry name" value="NT_sf"/>
</dbReference>
<dbReference type="AlphaFoldDB" id="A0A4U5LYC5"/>
<dbReference type="Pfam" id="PF22600">
    <property type="entry name" value="MTPAP-like_central"/>
    <property type="match status" value="1"/>
</dbReference>
<dbReference type="SUPFAM" id="SSF81631">
    <property type="entry name" value="PAP/OAS1 substrate-binding domain"/>
    <property type="match status" value="1"/>
</dbReference>
<dbReference type="PANTHER" id="PTHR12271:SF117">
    <property type="entry name" value="PAP-ASSOCIATED DOMAIN-CONTAINING PROTEIN"/>
    <property type="match status" value="1"/>
</dbReference>
<dbReference type="SUPFAM" id="SSF81301">
    <property type="entry name" value="Nucleotidyltransferase"/>
    <property type="match status" value="1"/>
</dbReference>